<dbReference type="Proteomes" id="UP000246991">
    <property type="component" value="Unassembled WGS sequence"/>
</dbReference>
<sequence>QANMEILFLSSDSSHILQPLDLGTFAPLKSYYCKSIIELAQYDDATPVKKQHFITCY</sequence>
<dbReference type="EMBL" id="PYWC01000049">
    <property type="protein sequence ID" value="PWW75222.1"/>
    <property type="molecule type" value="Genomic_DNA"/>
</dbReference>
<dbReference type="OrthoDB" id="5396311at2759"/>
<accession>A0A317SL85</accession>
<reference evidence="2 3" key="1">
    <citation type="submission" date="2018-03" db="EMBL/GenBank/DDBJ databases">
        <title>Genomes of Pezizomycetes fungi and the evolution of truffles.</title>
        <authorList>
            <person name="Murat C."/>
            <person name="Payen T."/>
            <person name="Noel B."/>
            <person name="Kuo A."/>
            <person name="Martin F.M."/>
        </authorList>
    </citation>
    <scope>NUCLEOTIDE SEQUENCE [LARGE SCALE GENOMIC DNA]</scope>
    <source>
        <strain evidence="2">091103-1</strain>
    </source>
</reference>
<evidence type="ECO:0000313" key="3">
    <source>
        <dbReference type="Proteomes" id="UP000246991"/>
    </source>
</evidence>
<gene>
    <name evidence="2" type="ORF">C7212DRAFT_71091</name>
</gene>
<keyword evidence="3" id="KW-1185">Reference proteome</keyword>
<feature type="non-terminal residue" evidence="2">
    <location>
        <position position="1"/>
    </location>
</feature>
<dbReference type="Pfam" id="PF03184">
    <property type="entry name" value="DDE_1"/>
    <property type="match status" value="1"/>
</dbReference>
<feature type="domain" description="DDE-1" evidence="1">
    <location>
        <begin position="2"/>
        <end position="51"/>
    </location>
</feature>
<dbReference type="AlphaFoldDB" id="A0A317SL85"/>
<proteinExistence type="predicted"/>
<dbReference type="InterPro" id="IPR004875">
    <property type="entry name" value="DDE_SF_endonuclease_dom"/>
</dbReference>
<dbReference type="GO" id="GO:0003676">
    <property type="term" value="F:nucleic acid binding"/>
    <property type="evidence" value="ECO:0007669"/>
    <property type="project" value="InterPro"/>
</dbReference>
<protein>
    <recommendedName>
        <fullName evidence="1">DDE-1 domain-containing protein</fullName>
    </recommendedName>
</protein>
<feature type="non-terminal residue" evidence="2">
    <location>
        <position position="57"/>
    </location>
</feature>
<name>A0A317SL85_9PEZI</name>
<organism evidence="2 3">
    <name type="scientific">Tuber magnatum</name>
    <name type="common">white Piedmont truffle</name>
    <dbReference type="NCBI Taxonomy" id="42249"/>
    <lineage>
        <taxon>Eukaryota</taxon>
        <taxon>Fungi</taxon>
        <taxon>Dikarya</taxon>
        <taxon>Ascomycota</taxon>
        <taxon>Pezizomycotina</taxon>
        <taxon>Pezizomycetes</taxon>
        <taxon>Pezizales</taxon>
        <taxon>Tuberaceae</taxon>
        <taxon>Tuber</taxon>
    </lineage>
</organism>
<evidence type="ECO:0000259" key="1">
    <source>
        <dbReference type="Pfam" id="PF03184"/>
    </source>
</evidence>
<comment type="caution">
    <text evidence="2">The sequence shown here is derived from an EMBL/GenBank/DDBJ whole genome shotgun (WGS) entry which is preliminary data.</text>
</comment>
<evidence type="ECO:0000313" key="2">
    <source>
        <dbReference type="EMBL" id="PWW75222.1"/>
    </source>
</evidence>